<feature type="region of interest" description="Disordered" evidence="2">
    <location>
        <begin position="281"/>
        <end position="308"/>
    </location>
</feature>
<name>A0ABW5DKL4_9HYPH</name>
<proteinExistence type="predicted"/>
<evidence type="ECO:0000259" key="3">
    <source>
        <dbReference type="Pfam" id="PF20356"/>
    </source>
</evidence>
<accession>A0ABW5DKL4</accession>
<sequence length="319" mass="34411">MTIEKNTGSDVRQGAYAYHALGASGLAGLAMPRIAFAPETGEGQGGDVADAADANDAQKKAGTTVETEGQTRNEPENTEKDADAAGDENADDPAALKAEKAALLREVMEKKNKLREAEKKAAEALEQLKQFEGIDPDKVRELLRREAEAERQAAEAKGDFERVKAMMVEEHEREKKALQERIAQLEAETGSFRSTINELTIGNSFATSSYIRDSLTLTPTKARALYASHFELQDGRVVGYDKPAGAKDRTMLVGADGNPLSFDAAMKKIIEADPDKDTLIKAKVTPGSGSTHSGQQPTKTTKPSIGFGVDRIRASFEKI</sequence>
<feature type="coiled-coil region" evidence="1">
    <location>
        <begin position="100"/>
        <end position="188"/>
    </location>
</feature>
<gene>
    <name evidence="4" type="ORF">ACFSMZ_15100</name>
</gene>
<comment type="caution">
    <text evidence="4">The sequence shown here is derived from an EMBL/GenBank/DDBJ whole genome shotgun (WGS) entry which is preliminary data.</text>
</comment>
<evidence type="ECO:0000256" key="2">
    <source>
        <dbReference type="SAM" id="MobiDB-lite"/>
    </source>
</evidence>
<keyword evidence="1" id="KW-0175">Coiled coil</keyword>
<feature type="compositionally biased region" description="Basic and acidic residues" evidence="2">
    <location>
        <begin position="69"/>
        <end position="83"/>
    </location>
</feature>
<feature type="compositionally biased region" description="Polar residues" evidence="2">
    <location>
        <begin position="287"/>
        <end position="303"/>
    </location>
</feature>
<dbReference type="Proteomes" id="UP001597373">
    <property type="component" value="Unassembled WGS sequence"/>
</dbReference>
<dbReference type="Pfam" id="PF20356">
    <property type="entry name" value="DUF6651"/>
    <property type="match status" value="1"/>
</dbReference>
<protein>
    <submittedName>
        <fullName evidence="4">DUF6651 domain-containing protein</fullName>
    </submittedName>
</protein>
<dbReference type="EMBL" id="JBHUIR010000059">
    <property type="protein sequence ID" value="MFD2261075.1"/>
    <property type="molecule type" value="Genomic_DNA"/>
</dbReference>
<dbReference type="InterPro" id="IPR046593">
    <property type="entry name" value="DUF6651"/>
</dbReference>
<organism evidence="4 5">
    <name type="scientific">Chelativorans composti</name>
    <dbReference type="NCBI Taxonomy" id="768533"/>
    <lineage>
        <taxon>Bacteria</taxon>
        <taxon>Pseudomonadati</taxon>
        <taxon>Pseudomonadota</taxon>
        <taxon>Alphaproteobacteria</taxon>
        <taxon>Hyphomicrobiales</taxon>
        <taxon>Phyllobacteriaceae</taxon>
        <taxon>Chelativorans</taxon>
    </lineage>
</organism>
<feature type="region of interest" description="Disordered" evidence="2">
    <location>
        <begin position="37"/>
        <end position="93"/>
    </location>
</feature>
<feature type="domain" description="DUF6651" evidence="3">
    <location>
        <begin position="198"/>
        <end position="296"/>
    </location>
</feature>
<keyword evidence="5" id="KW-1185">Reference proteome</keyword>
<reference evidence="5" key="1">
    <citation type="journal article" date="2019" name="Int. J. Syst. Evol. Microbiol.">
        <title>The Global Catalogue of Microorganisms (GCM) 10K type strain sequencing project: providing services to taxonomists for standard genome sequencing and annotation.</title>
        <authorList>
            <consortium name="The Broad Institute Genomics Platform"/>
            <consortium name="The Broad Institute Genome Sequencing Center for Infectious Disease"/>
            <person name="Wu L."/>
            <person name="Ma J."/>
        </authorList>
    </citation>
    <scope>NUCLEOTIDE SEQUENCE [LARGE SCALE GENOMIC DNA]</scope>
    <source>
        <strain evidence="5">KCTC 23707</strain>
    </source>
</reference>
<evidence type="ECO:0000313" key="4">
    <source>
        <dbReference type="EMBL" id="MFD2261075.1"/>
    </source>
</evidence>
<evidence type="ECO:0000256" key="1">
    <source>
        <dbReference type="SAM" id="Coils"/>
    </source>
</evidence>
<evidence type="ECO:0000313" key="5">
    <source>
        <dbReference type="Proteomes" id="UP001597373"/>
    </source>
</evidence>
<dbReference type="RefSeq" id="WP_345098530.1">
    <property type="nucleotide sequence ID" value="NZ_BAABGS010000017.1"/>
</dbReference>